<dbReference type="NCBIfam" id="NF041023">
    <property type="entry name" value="PP0621_fam"/>
    <property type="match status" value="1"/>
</dbReference>
<sequence>MKYLLVVLVVVVVLWLLWRPKPGQAAGRGRTGTGRTRPAEMVACAHCDLRLPRADALFDPQGRPYCGDAHRRSGPR</sequence>
<reference evidence="1 2" key="1">
    <citation type="submission" date="2019-01" db="EMBL/GenBank/DDBJ databases">
        <authorList>
            <person name="Chen W.-M."/>
        </authorList>
    </citation>
    <scope>NUCLEOTIDE SEQUENCE [LARGE SCALE GENOMIC DNA]</scope>
    <source>
        <strain evidence="1 2">ICH-3</strain>
    </source>
</reference>
<accession>A0A3S2WVB1</accession>
<proteinExistence type="predicted"/>
<dbReference type="AlphaFoldDB" id="A0A3S2WVB1"/>
<protein>
    <recommendedName>
        <fullName evidence="3">Preprotein translocase subunit YajC</fullName>
    </recommendedName>
</protein>
<evidence type="ECO:0000313" key="2">
    <source>
        <dbReference type="Proteomes" id="UP000288178"/>
    </source>
</evidence>
<organism evidence="1 2">
    <name type="scientific">Rubrivivax albus</name>
    <dbReference type="NCBI Taxonomy" id="2499835"/>
    <lineage>
        <taxon>Bacteria</taxon>
        <taxon>Pseudomonadati</taxon>
        <taxon>Pseudomonadota</taxon>
        <taxon>Betaproteobacteria</taxon>
        <taxon>Burkholderiales</taxon>
        <taxon>Sphaerotilaceae</taxon>
        <taxon>Rubrivivax</taxon>
    </lineage>
</organism>
<evidence type="ECO:0000313" key="1">
    <source>
        <dbReference type="EMBL" id="RVT52147.1"/>
    </source>
</evidence>
<dbReference type="Proteomes" id="UP000288178">
    <property type="component" value="Unassembled WGS sequence"/>
</dbReference>
<dbReference type="InterPro" id="IPR049708">
    <property type="entry name" value="PP0621-like"/>
</dbReference>
<dbReference type="RefSeq" id="WP_128197104.1">
    <property type="nucleotide sequence ID" value="NZ_SACT01000002.1"/>
</dbReference>
<dbReference type="EMBL" id="SACT01000002">
    <property type="protein sequence ID" value="RVT52147.1"/>
    <property type="molecule type" value="Genomic_DNA"/>
</dbReference>
<evidence type="ECO:0008006" key="3">
    <source>
        <dbReference type="Google" id="ProtNLM"/>
    </source>
</evidence>
<keyword evidence="2" id="KW-1185">Reference proteome</keyword>
<name>A0A3S2WVB1_9BURK</name>
<gene>
    <name evidence="1" type="ORF">ENE75_06685</name>
</gene>
<comment type="caution">
    <text evidence="1">The sequence shown here is derived from an EMBL/GenBank/DDBJ whole genome shotgun (WGS) entry which is preliminary data.</text>
</comment>
<dbReference type="OrthoDB" id="9814432at2"/>